<keyword evidence="4" id="KW-1185">Reference proteome</keyword>
<dbReference type="EMBL" id="JACYFG010000006">
    <property type="protein sequence ID" value="MBD5778433.1"/>
    <property type="molecule type" value="Genomic_DNA"/>
</dbReference>
<dbReference type="AlphaFoldDB" id="A0A927F4W1"/>
<sequence length="186" mass="20217">MIGKLILVVMLAGATALVGQVADEGAAEVNPFGAPARPAINGPIVEDAAPSSLDQFQFNGLMVMNGKVRISLFDAKQNKSFWVRQGQLGEYGVSFQRFDEENETVVIAQGGVTKKLSLNKVKIEPLKIAAPRATPSPPAVTGNVSRPSPAANVESDEEARARIQRVAEEIRRRRAERRKQLENRTN</sequence>
<evidence type="ECO:0000313" key="3">
    <source>
        <dbReference type="EMBL" id="MBD5778433.1"/>
    </source>
</evidence>
<keyword evidence="2" id="KW-0732">Signal</keyword>
<reference evidence="3" key="1">
    <citation type="submission" date="2020-09" db="EMBL/GenBank/DDBJ databases">
        <title>Pelagicoccus enzymogenes sp. nov. with an EPS production, isolated from marine sediment.</title>
        <authorList>
            <person name="Feng X."/>
        </authorList>
    </citation>
    <scope>NUCLEOTIDE SEQUENCE</scope>
    <source>
        <strain evidence="3">NFK12</strain>
    </source>
</reference>
<evidence type="ECO:0000313" key="4">
    <source>
        <dbReference type="Proteomes" id="UP000622317"/>
    </source>
</evidence>
<evidence type="ECO:0000256" key="2">
    <source>
        <dbReference type="SAM" id="SignalP"/>
    </source>
</evidence>
<feature type="region of interest" description="Disordered" evidence="1">
    <location>
        <begin position="131"/>
        <end position="159"/>
    </location>
</feature>
<protein>
    <submittedName>
        <fullName evidence="3">Uncharacterized protein</fullName>
    </submittedName>
</protein>
<dbReference type="RefSeq" id="WP_191615574.1">
    <property type="nucleotide sequence ID" value="NZ_JACYFG010000006.1"/>
</dbReference>
<organism evidence="3 4">
    <name type="scientific">Pelagicoccus enzymogenes</name>
    <dbReference type="NCBI Taxonomy" id="2773457"/>
    <lineage>
        <taxon>Bacteria</taxon>
        <taxon>Pseudomonadati</taxon>
        <taxon>Verrucomicrobiota</taxon>
        <taxon>Opitutia</taxon>
        <taxon>Puniceicoccales</taxon>
        <taxon>Pelagicoccaceae</taxon>
        <taxon>Pelagicoccus</taxon>
    </lineage>
</organism>
<name>A0A927F4W1_9BACT</name>
<gene>
    <name evidence="3" type="ORF">IEN85_02935</name>
</gene>
<dbReference type="Proteomes" id="UP000622317">
    <property type="component" value="Unassembled WGS sequence"/>
</dbReference>
<proteinExistence type="predicted"/>
<comment type="caution">
    <text evidence="3">The sequence shown here is derived from an EMBL/GenBank/DDBJ whole genome shotgun (WGS) entry which is preliminary data.</text>
</comment>
<accession>A0A927F4W1</accession>
<evidence type="ECO:0000256" key="1">
    <source>
        <dbReference type="SAM" id="MobiDB-lite"/>
    </source>
</evidence>
<feature type="chain" id="PRO_5036910976" evidence="2">
    <location>
        <begin position="22"/>
        <end position="186"/>
    </location>
</feature>
<feature type="signal peptide" evidence="2">
    <location>
        <begin position="1"/>
        <end position="21"/>
    </location>
</feature>